<sequence>MSLLCQCFIRDRTIASFGEGFPSHEEKRKPRSSESKVPEISLTGLFATLAGFWEDSAMNSIDEEHDRFVKHLHGCMTPVRSTTCHYVGKKSCGTRSRQNKTRTPEEPSASTHQYHGEAPHTLPVEM</sequence>
<comment type="caution">
    <text evidence="2">The sequence shown here is derived from an EMBL/GenBank/DDBJ whole genome shotgun (WGS) entry which is preliminary data.</text>
</comment>
<reference evidence="2 3" key="1">
    <citation type="submission" date="2023-08" db="EMBL/GenBank/DDBJ databases">
        <title>A Necator americanus chromosomal reference genome.</title>
        <authorList>
            <person name="Ilik V."/>
            <person name="Petrzelkova K.J."/>
            <person name="Pardy F."/>
            <person name="Fuh T."/>
            <person name="Niatou-Singa F.S."/>
            <person name="Gouil Q."/>
            <person name="Baker L."/>
            <person name="Ritchie M.E."/>
            <person name="Jex A.R."/>
            <person name="Gazzola D."/>
            <person name="Li H."/>
            <person name="Toshio Fujiwara R."/>
            <person name="Zhan B."/>
            <person name="Aroian R.V."/>
            <person name="Pafco B."/>
            <person name="Schwarz E.M."/>
        </authorList>
    </citation>
    <scope>NUCLEOTIDE SEQUENCE [LARGE SCALE GENOMIC DNA]</scope>
    <source>
        <strain evidence="2 3">Aroian</strain>
        <tissue evidence="2">Whole animal</tissue>
    </source>
</reference>
<accession>A0ABR1EKP4</accession>
<dbReference type="EMBL" id="JAVFWL010000006">
    <property type="protein sequence ID" value="KAK6763251.1"/>
    <property type="molecule type" value="Genomic_DNA"/>
</dbReference>
<organism evidence="2 3">
    <name type="scientific">Necator americanus</name>
    <name type="common">Human hookworm</name>
    <dbReference type="NCBI Taxonomy" id="51031"/>
    <lineage>
        <taxon>Eukaryota</taxon>
        <taxon>Metazoa</taxon>
        <taxon>Ecdysozoa</taxon>
        <taxon>Nematoda</taxon>
        <taxon>Chromadorea</taxon>
        <taxon>Rhabditida</taxon>
        <taxon>Rhabditina</taxon>
        <taxon>Rhabditomorpha</taxon>
        <taxon>Strongyloidea</taxon>
        <taxon>Ancylostomatidae</taxon>
        <taxon>Bunostominae</taxon>
        <taxon>Necator</taxon>
    </lineage>
</organism>
<evidence type="ECO:0000313" key="3">
    <source>
        <dbReference type="Proteomes" id="UP001303046"/>
    </source>
</evidence>
<evidence type="ECO:0000256" key="1">
    <source>
        <dbReference type="SAM" id="MobiDB-lite"/>
    </source>
</evidence>
<name>A0ABR1EKP4_NECAM</name>
<keyword evidence="3" id="KW-1185">Reference proteome</keyword>
<proteinExistence type="predicted"/>
<protein>
    <submittedName>
        <fullName evidence="2">Uncharacterized protein</fullName>
    </submittedName>
</protein>
<gene>
    <name evidence="2" type="primary">Necator_chrX.g23986</name>
    <name evidence="2" type="ORF">RB195_023821</name>
</gene>
<dbReference type="Proteomes" id="UP001303046">
    <property type="component" value="Unassembled WGS sequence"/>
</dbReference>
<feature type="region of interest" description="Disordered" evidence="1">
    <location>
        <begin position="90"/>
        <end position="126"/>
    </location>
</feature>
<evidence type="ECO:0000313" key="2">
    <source>
        <dbReference type="EMBL" id="KAK6763251.1"/>
    </source>
</evidence>